<comment type="subcellular location">
    <subcellularLocation>
        <location evidence="1">Cytoplasm</location>
    </subcellularLocation>
</comment>
<dbReference type="InterPro" id="IPR001005">
    <property type="entry name" value="SANT/Myb"/>
</dbReference>
<dbReference type="InterPro" id="IPR054076">
    <property type="entry name" value="ZUO1-like_ZHD"/>
</dbReference>
<feature type="non-terminal residue" evidence="7">
    <location>
        <position position="720"/>
    </location>
</feature>
<dbReference type="InterPro" id="IPR058871">
    <property type="entry name" value="Zuotin_N"/>
</dbReference>
<dbReference type="PANTHER" id="PTHR43999:SF1">
    <property type="entry name" value="DNAJ HOMOLOG SUBFAMILY C MEMBER 2"/>
    <property type="match status" value="1"/>
</dbReference>
<feature type="compositionally biased region" description="Low complexity" evidence="4">
    <location>
        <begin position="443"/>
        <end position="461"/>
    </location>
</feature>
<feature type="domain" description="Myb-like" evidence="6">
    <location>
        <begin position="655"/>
        <end position="699"/>
    </location>
</feature>
<dbReference type="Gene3D" id="1.10.8.840">
    <property type="entry name" value="Ribosome-associated complex head domain"/>
    <property type="match status" value="1"/>
</dbReference>
<dbReference type="GO" id="GO:0043022">
    <property type="term" value="F:ribosome binding"/>
    <property type="evidence" value="ECO:0007669"/>
    <property type="project" value="InterPro"/>
</dbReference>
<evidence type="ECO:0000259" key="6">
    <source>
        <dbReference type="PROSITE" id="PS50090"/>
    </source>
</evidence>
<dbReference type="GO" id="GO:0006450">
    <property type="term" value="P:regulation of translational fidelity"/>
    <property type="evidence" value="ECO:0007669"/>
    <property type="project" value="InterPro"/>
</dbReference>
<evidence type="ECO:0000313" key="8">
    <source>
        <dbReference type="Proteomes" id="UP000738325"/>
    </source>
</evidence>
<dbReference type="OrthoDB" id="1690618at2759"/>
<sequence length="720" mass="79288">PILERIEPVGPQYLAHARRKLFNRTFSEDDEHVTKEKAAEAAAEAARLAEDDDGMMDFEVEPDHKDDLRRDAKDWKTQDHYRVLGLGTLRWRATPGMIKKAHRTKVLIHHPDKKSGASGGNATHDDAFFKCLQRAVELLSDPIKRRQYDSVDPIPEESYNPLKDGADLPFIEAWRPVFEREARFSVVDRKNVPSIGTMDSTKEQVEAFYGFWYGFESWRSFEYMDKEEGDGPENRDDKRYLEKKNKAERAKLKKEDAARLRKLVDTAFALDPRMAVFKEMDREAKDAKKKERQEQAVKAKQVAEREAALAKELQEEKESEERIKRDEDRKEKEARKKAIRKEKKNVKTLMKDANYGYSKGKHIAPAALEIYLSELETMLDKLSLEDLEKIGSELSASKKTNEEKQKILTIAAQNLVRDGLANPESLTQFGGDGVERVVRQTDTKASASTPTAASSSSSSGKPTKEWSVEEVALLIKAANKFPGGVSDRWDTIAGYVALHTGLPQRDAEDVIKKSKAVQKGAAQEATAVRQLQFQKKTYDITDAPSIRYDIEGDVPPVAVIDDNTPVATTGTTDAAAVGKKKKAGAGSSKAAAPSSSTTKDVKGSTASETSPAPAPSTSTVPAAAKTAALAAATAPTTPASPSATVAGGPPAAALWTAAEQKLLEAGMKAYPPSWQGEGDRWDKIAESVPGRTKKECKLRVKYLQEQVKMQKAAASTGSGR</sequence>
<keyword evidence="2" id="KW-0963">Cytoplasm</keyword>
<dbReference type="SUPFAM" id="SSF46689">
    <property type="entry name" value="Homeodomain-like"/>
    <property type="match status" value="1"/>
</dbReference>
<evidence type="ECO:0000313" key="7">
    <source>
        <dbReference type="EMBL" id="KAG0310409.1"/>
    </source>
</evidence>
<dbReference type="Proteomes" id="UP000738325">
    <property type="component" value="Unassembled WGS sequence"/>
</dbReference>
<dbReference type="PROSITE" id="PS50076">
    <property type="entry name" value="DNAJ_2"/>
    <property type="match status" value="1"/>
</dbReference>
<dbReference type="SMART" id="SM00717">
    <property type="entry name" value="SANT"/>
    <property type="match status" value="2"/>
</dbReference>
<dbReference type="EMBL" id="JAAAIP010001072">
    <property type="protein sequence ID" value="KAG0310409.1"/>
    <property type="molecule type" value="Genomic_DNA"/>
</dbReference>
<dbReference type="InterPro" id="IPR001623">
    <property type="entry name" value="DnaJ_domain"/>
</dbReference>
<feature type="region of interest" description="Disordered" evidence="4">
    <location>
        <begin position="311"/>
        <end position="343"/>
    </location>
</feature>
<feature type="compositionally biased region" description="Low complexity" evidence="4">
    <location>
        <begin position="584"/>
        <end position="646"/>
    </location>
</feature>
<keyword evidence="3" id="KW-0143">Chaperone</keyword>
<dbReference type="CDD" id="cd00167">
    <property type="entry name" value="SANT"/>
    <property type="match status" value="2"/>
</dbReference>
<dbReference type="Pfam" id="PF23082">
    <property type="entry name" value="Myb_DNA-binding_2"/>
    <property type="match status" value="1"/>
</dbReference>
<dbReference type="CDD" id="cd23953">
    <property type="entry name" value="zuotin_NTD"/>
    <property type="match status" value="1"/>
</dbReference>
<dbReference type="InterPro" id="IPR009057">
    <property type="entry name" value="Homeodomain-like_sf"/>
</dbReference>
<dbReference type="SMART" id="SM00271">
    <property type="entry name" value="DnaJ"/>
    <property type="match status" value="1"/>
</dbReference>
<dbReference type="SUPFAM" id="SSF46565">
    <property type="entry name" value="Chaperone J-domain"/>
    <property type="match status" value="1"/>
</dbReference>
<dbReference type="Pfam" id="PF26185">
    <property type="entry name" value="Zuotin_N"/>
    <property type="match status" value="1"/>
</dbReference>
<comment type="caution">
    <text evidence="7">The sequence shown here is derived from an EMBL/GenBank/DDBJ whole genome shotgun (WGS) entry which is preliminary data.</text>
</comment>
<dbReference type="CDD" id="cd06257">
    <property type="entry name" value="DnaJ"/>
    <property type="match status" value="1"/>
</dbReference>
<name>A0A9P6R2B0_9FUNG</name>
<feature type="compositionally biased region" description="Basic and acidic residues" evidence="4">
    <location>
        <begin position="311"/>
        <end position="336"/>
    </location>
</feature>
<dbReference type="GO" id="GO:0030544">
    <property type="term" value="F:Hsp70 protein binding"/>
    <property type="evidence" value="ECO:0007669"/>
    <property type="project" value="InterPro"/>
</dbReference>
<dbReference type="InterPro" id="IPR044634">
    <property type="entry name" value="Zuotin/DnaJC2"/>
</dbReference>
<dbReference type="GO" id="GO:0005829">
    <property type="term" value="C:cytosol"/>
    <property type="evidence" value="ECO:0007669"/>
    <property type="project" value="TreeGrafter"/>
</dbReference>
<dbReference type="Gene3D" id="1.10.10.60">
    <property type="entry name" value="Homeodomain-like"/>
    <property type="match status" value="2"/>
</dbReference>
<evidence type="ECO:0000256" key="4">
    <source>
        <dbReference type="SAM" id="MobiDB-lite"/>
    </source>
</evidence>
<evidence type="ECO:0000259" key="5">
    <source>
        <dbReference type="PROSITE" id="PS50076"/>
    </source>
</evidence>
<evidence type="ECO:0000256" key="1">
    <source>
        <dbReference type="ARBA" id="ARBA00004496"/>
    </source>
</evidence>
<dbReference type="InterPro" id="IPR042569">
    <property type="entry name" value="RAC_head_sf"/>
</dbReference>
<proteinExistence type="predicted"/>
<feature type="region of interest" description="Disordered" evidence="4">
    <location>
        <begin position="29"/>
        <end position="51"/>
    </location>
</feature>
<dbReference type="PANTHER" id="PTHR43999">
    <property type="entry name" value="DNAJ HOMOLOG SUBFAMILY C MEMBER 2"/>
    <property type="match status" value="1"/>
</dbReference>
<dbReference type="Gene3D" id="1.10.287.110">
    <property type="entry name" value="DnaJ domain"/>
    <property type="match status" value="1"/>
</dbReference>
<dbReference type="Pfam" id="PF00226">
    <property type="entry name" value="DnaJ"/>
    <property type="match status" value="1"/>
</dbReference>
<dbReference type="GO" id="GO:0051083">
    <property type="term" value="P:'de novo' cotranslational protein folding"/>
    <property type="evidence" value="ECO:0007669"/>
    <property type="project" value="InterPro"/>
</dbReference>
<evidence type="ECO:0008006" key="9">
    <source>
        <dbReference type="Google" id="ProtNLM"/>
    </source>
</evidence>
<dbReference type="Pfam" id="PF16717">
    <property type="entry name" value="RAC_head"/>
    <property type="match status" value="1"/>
</dbReference>
<evidence type="ECO:0000256" key="2">
    <source>
        <dbReference type="ARBA" id="ARBA00022490"/>
    </source>
</evidence>
<dbReference type="InterPro" id="IPR036869">
    <property type="entry name" value="J_dom_sf"/>
</dbReference>
<dbReference type="AlphaFoldDB" id="A0A9P6R2B0"/>
<evidence type="ECO:0000256" key="3">
    <source>
        <dbReference type="ARBA" id="ARBA00023186"/>
    </source>
</evidence>
<protein>
    <recommendedName>
        <fullName evidence="9">DnaJ homolog subfamily C member 2</fullName>
    </recommendedName>
</protein>
<dbReference type="Pfam" id="PF00249">
    <property type="entry name" value="Myb_DNA-binding"/>
    <property type="match status" value="1"/>
</dbReference>
<feature type="domain" description="J" evidence="5">
    <location>
        <begin position="79"/>
        <end position="152"/>
    </location>
</feature>
<dbReference type="Pfam" id="PF21884">
    <property type="entry name" value="ZUO1-like_ZHD"/>
    <property type="match status" value="1"/>
</dbReference>
<accession>A0A9P6R2B0</accession>
<feature type="region of interest" description="Disordered" evidence="4">
    <location>
        <begin position="561"/>
        <end position="649"/>
    </location>
</feature>
<feature type="compositionally biased region" description="Low complexity" evidence="4">
    <location>
        <begin position="564"/>
        <end position="577"/>
    </location>
</feature>
<gene>
    <name evidence="7" type="ORF">BGZ99_000399</name>
</gene>
<feature type="region of interest" description="Disordered" evidence="4">
    <location>
        <begin position="441"/>
        <end position="463"/>
    </location>
</feature>
<keyword evidence="8" id="KW-1185">Reference proteome</keyword>
<dbReference type="PROSITE" id="PS50090">
    <property type="entry name" value="MYB_LIKE"/>
    <property type="match status" value="1"/>
</dbReference>
<organism evidence="7 8">
    <name type="scientific">Dissophora globulifera</name>
    <dbReference type="NCBI Taxonomy" id="979702"/>
    <lineage>
        <taxon>Eukaryota</taxon>
        <taxon>Fungi</taxon>
        <taxon>Fungi incertae sedis</taxon>
        <taxon>Mucoromycota</taxon>
        <taxon>Mortierellomycotina</taxon>
        <taxon>Mortierellomycetes</taxon>
        <taxon>Mortierellales</taxon>
        <taxon>Mortierellaceae</taxon>
        <taxon>Dissophora</taxon>
    </lineage>
</organism>
<dbReference type="InterPro" id="IPR032003">
    <property type="entry name" value="RAC_head"/>
</dbReference>
<reference evidence="7" key="1">
    <citation type="journal article" date="2020" name="Fungal Divers.">
        <title>Resolving the Mortierellaceae phylogeny through synthesis of multi-gene phylogenetics and phylogenomics.</title>
        <authorList>
            <person name="Vandepol N."/>
            <person name="Liber J."/>
            <person name="Desiro A."/>
            <person name="Na H."/>
            <person name="Kennedy M."/>
            <person name="Barry K."/>
            <person name="Grigoriev I.V."/>
            <person name="Miller A.N."/>
            <person name="O'Donnell K."/>
            <person name="Stajich J.E."/>
            <person name="Bonito G."/>
        </authorList>
    </citation>
    <scope>NUCLEOTIDE SEQUENCE</scope>
    <source>
        <strain evidence="7">REB-010B</strain>
    </source>
</reference>